<protein>
    <recommendedName>
        <fullName evidence="4">Integral membrane protein</fullName>
    </recommendedName>
</protein>
<dbReference type="Proteomes" id="UP000199413">
    <property type="component" value="Unassembled WGS sequence"/>
</dbReference>
<name>A0A1C6SXJ7_9ACTN</name>
<feature type="transmembrane region" description="Helical" evidence="1">
    <location>
        <begin position="523"/>
        <end position="545"/>
    </location>
</feature>
<feature type="transmembrane region" description="Helical" evidence="1">
    <location>
        <begin position="81"/>
        <end position="101"/>
    </location>
</feature>
<proteinExistence type="predicted"/>
<feature type="transmembrane region" description="Helical" evidence="1">
    <location>
        <begin position="224"/>
        <end position="243"/>
    </location>
</feature>
<keyword evidence="1" id="KW-1133">Transmembrane helix</keyword>
<feature type="transmembrane region" description="Helical" evidence="1">
    <location>
        <begin position="360"/>
        <end position="381"/>
    </location>
</feature>
<feature type="transmembrane region" description="Helical" evidence="1">
    <location>
        <begin position="412"/>
        <end position="433"/>
    </location>
</feature>
<feature type="transmembrane region" description="Helical" evidence="1">
    <location>
        <begin position="249"/>
        <end position="271"/>
    </location>
</feature>
<feature type="transmembrane region" description="Helical" evidence="1">
    <location>
        <begin position="165"/>
        <end position="188"/>
    </location>
</feature>
<reference evidence="3" key="1">
    <citation type="submission" date="2016-06" db="EMBL/GenBank/DDBJ databases">
        <authorList>
            <person name="Varghese N."/>
            <person name="Submissions Spin"/>
        </authorList>
    </citation>
    <scope>NUCLEOTIDE SEQUENCE [LARGE SCALE GENOMIC DNA]</scope>
    <source>
        <strain evidence="3">DSM 45431</strain>
    </source>
</reference>
<gene>
    <name evidence="2" type="ORF">GA0070624_4940</name>
</gene>
<dbReference type="SUPFAM" id="SSF53474">
    <property type="entry name" value="alpha/beta-Hydrolases"/>
    <property type="match status" value="1"/>
</dbReference>
<feature type="transmembrane region" description="Helical" evidence="1">
    <location>
        <begin position="329"/>
        <end position="348"/>
    </location>
</feature>
<evidence type="ECO:0000256" key="1">
    <source>
        <dbReference type="SAM" id="Phobius"/>
    </source>
</evidence>
<keyword evidence="1" id="KW-0472">Membrane</keyword>
<feature type="transmembrane region" description="Helical" evidence="1">
    <location>
        <begin position="113"/>
        <end position="137"/>
    </location>
</feature>
<dbReference type="EMBL" id="FMHV01000002">
    <property type="protein sequence ID" value="SCL34247.1"/>
    <property type="molecule type" value="Genomic_DNA"/>
</dbReference>
<evidence type="ECO:0000313" key="2">
    <source>
        <dbReference type="EMBL" id="SCL34247.1"/>
    </source>
</evidence>
<evidence type="ECO:0000313" key="3">
    <source>
        <dbReference type="Proteomes" id="UP000199413"/>
    </source>
</evidence>
<evidence type="ECO:0008006" key="4">
    <source>
        <dbReference type="Google" id="ProtNLM"/>
    </source>
</evidence>
<dbReference type="OrthoDB" id="4320047at2"/>
<accession>A0A1C6SXJ7</accession>
<sequence length="757" mass="80881">MCDVSPPSGERRLSGEIVELRVHGVAGAGAGQVLGCRDVRQVAGDRRAGFYRPRAQSRHTTGGGGTLLEAYQWSDLPSGTAARTLSLVFLLPFMLSNVAFWMRPAGRGLQSGVTVLCQLLALTLTLLYALTAAGVALDLLAWKCMGSSGCLAGRGWLSWLGGRPVGVRLALLALVPLAAVALVWFLGVRQARSYEAFRLPAAKPQDDNLTALDRWDVSPRAKRLHAIHVAAAFVTLDVVLLAARAAAGTSVTVVVLSALAGALLATCVVLLCAPGQLEPAPIASTTDRMPLVLRAVAGGLTVATLWSVAVEPVRWPRSDGLPRYADIVAIVFVTQTALLVALAVLVLWRSGGRDRRPALLRGLGAAVVATVATGLAGALSAELVYRAASLLSRRTFMLRTGDLAVPVPAYRWAILAFFLTTIAAVTAGAIIILSTRADRRRTAAAIVARDYPAPPPEAKAQARRVEKAVIQASFTEQLGSLAIAYACLTVIGLGASALALAGLEPSPLAQDLLGVPSEVLSVVMAIGSYLILAVVVGLLVGGLFASRTAGFRRYVGVLWDLGTFWPRAAHPFAPPSYIERAVPELTDRICQLTRRYDGVVLSGHSQGSVILAATVLRLRPEVRRRVALLTYASPLKRLCAQLYPAYLGEPVLYEIGDRIGWRWLNLWSNTDPIGGRIFSRQRSGDPPARPRSAALVDRRLRDPEDVLAPAVDSTPPPIWGHTPYESDDRYAAAVRELADRLRADWEQRGPHNCAEPD</sequence>
<feature type="transmembrane region" description="Helical" evidence="1">
    <location>
        <begin position="291"/>
        <end position="309"/>
    </location>
</feature>
<keyword evidence="1" id="KW-0812">Transmembrane</keyword>
<keyword evidence="3" id="KW-1185">Reference proteome</keyword>
<dbReference type="InterPro" id="IPR029058">
    <property type="entry name" value="AB_hydrolase_fold"/>
</dbReference>
<feature type="transmembrane region" description="Helical" evidence="1">
    <location>
        <begin position="482"/>
        <end position="503"/>
    </location>
</feature>
<dbReference type="STRING" id="568872.GA0070624_4940"/>
<organism evidence="2 3">
    <name type="scientific">Micromonospora rhizosphaerae</name>
    <dbReference type="NCBI Taxonomy" id="568872"/>
    <lineage>
        <taxon>Bacteria</taxon>
        <taxon>Bacillati</taxon>
        <taxon>Actinomycetota</taxon>
        <taxon>Actinomycetes</taxon>
        <taxon>Micromonosporales</taxon>
        <taxon>Micromonosporaceae</taxon>
        <taxon>Micromonospora</taxon>
    </lineage>
</organism>
<dbReference type="AlphaFoldDB" id="A0A1C6SXJ7"/>